<dbReference type="Proteomes" id="UP001430953">
    <property type="component" value="Unassembled WGS sequence"/>
</dbReference>
<comment type="caution">
    <text evidence="3">The sequence shown here is derived from an EMBL/GenBank/DDBJ whole genome shotgun (WGS) entry which is preliminary data.</text>
</comment>
<feature type="region of interest" description="Disordered" evidence="1">
    <location>
        <begin position="87"/>
        <end position="120"/>
    </location>
</feature>
<dbReference type="AlphaFoldDB" id="A0AAW2F5P5"/>
<keyword evidence="4" id="KW-1185">Reference proteome</keyword>
<feature type="compositionally biased region" description="Polar residues" evidence="1">
    <location>
        <begin position="277"/>
        <end position="289"/>
    </location>
</feature>
<name>A0AAW2F5P5_9HYME</name>
<evidence type="ECO:0000256" key="1">
    <source>
        <dbReference type="SAM" id="MobiDB-lite"/>
    </source>
</evidence>
<proteinExistence type="predicted"/>
<protein>
    <submittedName>
        <fullName evidence="3">Uncharacterized protein</fullName>
    </submittedName>
</protein>
<feature type="compositionally biased region" description="Basic and acidic residues" evidence="1">
    <location>
        <begin position="107"/>
        <end position="120"/>
    </location>
</feature>
<evidence type="ECO:0000313" key="4">
    <source>
        <dbReference type="Proteomes" id="UP001430953"/>
    </source>
</evidence>
<feature type="region of interest" description="Disordered" evidence="1">
    <location>
        <begin position="262"/>
        <end position="333"/>
    </location>
</feature>
<feature type="compositionally biased region" description="Polar residues" evidence="1">
    <location>
        <begin position="300"/>
        <end position="333"/>
    </location>
</feature>
<keyword evidence="2" id="KW-0732">Signal</keyword>
<evidence type="ECO:0000256" key="2">
    <source>
        <dbReference type="SAM" id="SignalP"/>
    </source>
</evidence>
<accession>A0AAW2F5P5</accession>
<sequence length="333" mass="37460">MTIFRLFTTTVLLLSATSVKVYSVPYQGIRPAFSITPKLIYTSDPNPAFSGYSYTTQDFNGGESNVVFTTGADSMSKLKSEINLMKISEESSQTDEDKKNTSLKQQLKSEKFDENNKEQDLDSNVEVFNEKKKLLENSETDNNFIEREKNFKQVPLPYSVLKENVLNLYPLFSRYSISSNTIPTQYYPHDPYARLELPLHNFNFYNPVPLFYQATTIVSDSNSRPVSTAVENKNASTKNIAKSLQTDAINSESNLIKSNIVESTTHRKKEELPAPKSANSDELNNIESTTVEKIKEEGMTNKTAVISQNSTEQTIDNEVSSTEQGNAESKTLL</sequence>
<feature type="signal peptide" evidence="2">
    <location>
        <begin position="1"/>
        <end position="23"/>
    </location>
</feature>
<dbReference type="EMBL" id="JADYXP020000015">
    <property type="protein sequence ID" value="KAL0109545.1"/>
    <property type="molecule type" value="Genomic_DNA"/>
</dbReference>
<feature type="compositionally biased region" description="Basic and acidic residues" evidence="1">
    <location>
        <begin position="290"/>
        <end position="299"/>
    </location>
</feature>
<reference evidence="3 4" key="1">
    <citation type="submission" date="2023-03" db="EMBL/GenBank/DDBJ databases">
        <title>High recombination rates correlate with genetic variation in Cardiocondyla obscurior ants.</title>
        <authorList>
            <person name="Errbii M."/>
        </authorList>
    </citation>
    <scope>NUCLEOTIDE SEQUENCE [LARGE SCALE GENOMIC DNA]</scope>
    <source>
        <strain evidence="3">Alpha-2009</strain>
        <tissue evidence="3">Whole body</tissue>
    </source>
</reference>
<evidence type="ECO:0000313" key="3">
    <source>
        <dbReference type="EMBL" id="KAL0109545.1"/>
    </source>
</evidence>
<organism evidence="3 4">
    <name type="scientific">Cardiocondyla obscurior</name>
    <dbReference type="NCBI Taxonomy" id="286306"/>
    <lineage>
        <taxon>Eukaryota</taxon>
        <taxon>Metazoa</taxon>
        <taxon>Ecdysozoa</taxon>
        <taxon>Arthropoda</taxon>
        <taxon>Hexapoda</taxon>
        <taxon>Insecta</taxon>
        <taxon>Pterygota</taxon>
        <taxon>Neoptera</taxon>
        <taxon>Endopterygota</taxon>
        <taxon>Hymenoptera</taxon>
        <taxon>Apocrita</taxon>
        <taxon>Aculeata</taxon>
        <taxon>Formicoidea</taxon>
        <taxon>Formicidae</taxon>
        <taxon>Myrmicinae</taxon>
        <taxon>Cardiocondyla</taxon>
    </lineage>
</organism>
<feature type="compositionally biased region" description="Basic and acidic residues" evidence="1">
    <location>
        <begin position="264"/>
        <end position="273"/>
    </location>
</feature>
<gene>
    <name evidence="3" type="ORF">PUN28_014540</name>
</gene>
<feature type="chain" id="PRO_5043374217" evidence="2">
    <location>
        <begin position="24"/>
        <end position="333"/>
    </location>
</feature>